<evidence type="ECO:0000256" key="1">
    <source>
        <dbReference type="ARBA" id="ARBA00004202"/>
    </source>
</evidence>
<comment type="caution">
    <text evidence="12">The sequence shown here is derived from an EMBL/GenBank/DDBJ whole genome shotgun (WGS) entry which is preliminary data.</text>
</comment>
<evidence type="ECO:0000256" key="3">
    <source>
        <dbReference type="ARBA" id="ARBA00022448"/>
    </source>
</evidence>
<dbReference type="InterPro" id="IPR003439">
    <property type="entry name" value="ABC_transporter-like_ATP-bd"/>
</dbReference>
<dbReference type="Proteomes" id="UP000434409">
    <property type="component" value="Unassembled WGS sequence"/>
</dbReference>
<evidence type="ECO:0000259" key="11">
    <source>
        <dbReference type="PROSITE" id="PS50893"/>
    </source>
</evidence>
<dbReference type="GO" id="GO:0016887">
    <property type="term" value="F:ATP hydrolysis activity"/>
    <property type="evidence" value="ECO:0007669"/>
    <property type="project" value="InterPro"/>
</dbReference>
<dbReference type="PROSITE" id="PS50893">
    <property type="entry name" value="ABC_TRANSPORTER_2"/>
    <property type="match status" value="2"/>
</dbReference>
<evidence type="ECO:0000256" key="4">
    <source>
        <dbReference type="ARBA" id="ARBA00022475"/>
    </source>
</evidence>
<evidence type="ECO:0000313" key="12">
    <source>
        <dbReference type="EMBL" id="MSR94395.1"/>
    </source>
</evidence>
<sequence>MLRIKDLSVCYEDDAIFRGVHLEAEPGELIAICGGSGCGKSSLLKAVNGIIGEEEVVLQGEIQMEGRSVWKESIGERSRWVSTVFQNPKTQFYCTNTTDELAFALENRCVEREKIWETIRRCSKELGTDHLLDRNIFTLSGGEKQLIAITASVCMDNKVYLFDEPSASLDHSSIRQLQKILRQLKAAGKIILVAEHRLYYLKDLMDGLAVMHDEEMEVFRGKDLAEKNLGEIVRRYGLRTMEEITEKDLEDLEWIRIHPRGKGRYRTEKAHLLCREFCVSYQGEKILDLSLGFDRGIHFIIGENGVGKTTFVKQLSGLIHGRGRGLYRGTPIKRHYQFMAMVMQDVNYQIFTESVWQEISIVSKDKRKKEEVLRQLGLLEKRELHPQSLSGGEKQRLLLGMTALSEKPVVVLDEPTSGLCKGKMLQIVQYLREMEKEGRTVLVITHDYELIRTCGGRIYEFVKEKKC</sequence>
<accession>A0A6N7V1E0</accession>
<keyword evidence="6" id="KW-0547">Nucleotide-binding</keyword>
<keyword evidence="4" id="KW-1003">Cell membrane</keyword>
<evidence type="ECO:0000256" key="2">
    <source>
        <dbReference type="ARBA" id="ARBA00005417"/>
    </source>
</evidence>
<dbReference type="SUPFAM" id="SSF52540">
    <property type="entry name" value="P-loop containing nucleoside triphosphate hydrolases"/>
    <property type="match status" value="2"/>
</dbReference>
<organism evidence="12 13">
    <name type="scientific">Suipraeoptans intestinalis</name>
    <dbReference type="NCBI Taxonomy" id="2606628"/>
    <lineage>
        <taxon>Bacteria</taxon>
        <taxon>Bacillati</taxon>
        <taxon>Bacillota</taxon>
        <taxon>Clostridia</taxon>
        <taxon>Lachnospirales</taxon>
        <taxon>Lachnospiraceae</taxon>
        <taxon>Suipraeoptans</taxon>
    </lineage>
</organism>
<feature type="domain" description="ABC transporter" evidence="11">
    <location>
        <begin position="265"/>
        <end position="466"/>
    </location>
</feature>
<evidence type="ECO:0000256" key="7">
    <source>
        <dbReference type="ARBA" id="ARBA00022840"/>
    </source>
</evidence>
<dbReference type="PANTHER" id="PTHR43553:SF23">
    <property type="entry name" value="ABC TRANSPORTER ATP-BINDING COMPONENT"/>
    <property type="match status" value="1"/>
</dbReference>
<dbReference type="PROSITE" id="PS00211">
    <property type="entry name" value="ABC_TRANSPORTER_1"/>
    <property type="match status" value="1"/>
</dbReference>
<keyword evidence="7 12" id="KW-0067">ATP-binding</keyword>
<dbReference type="InterPro" id="IPR027417">
    <property type="entry name" value="P-loop_NTPase"/>
</dbReference>
<comment type="similarity">
    <text evidence="2">Belongs to the ABC transporter superfamily.</text>
</comment>
<keyword evidence="13" id="KW-1185">Reference proteome</keyword>
<comment type="function">
    <text evidence="10">Probably part of an ABC transporter complex. Responsible for energy coupling to the transport system.</text>
</comment>
<dbReference type="InterPro" id="IPR050095">
    <property type="entry name" value="ECF_ABC_transporter_ATP-bd"/>
</dbReference>
<gene>
    <name evidence="12" type="ORF">FYJ34_09040</name>
</gene>
<keyword evidence="9" id="KW-0472">Membrane</keyword>
<dbReference type="AlphaFoldDB" id="A0A6N7V1E0"/>
<keyword evidence="5" id="KW-0677">Repeat</keyword>
<evidence type="ECO:0000256" key="9">
    <source>
        <dbReference type="ARBA" id="ARBA00023136"/>
    </source>
</evidence>
<dbReference type="GO" id="GO:0005524">
    <property type="term" value="F:ATP binding"/>
    <property type="evidence" value="ECO:0007669"/>
    <property type="project" value="UniProtKB-KW"/>
</dbReference>
<evidence type="ECO:0000256" key="5">
    <source>
        <dbReference type="ARBA" id="ARBA00022737"/>
    </source>
</evidence>
<keyword evidence="3" id="KW-0813">Transport</keyword>
<evidence type="ECO:0000313" key="13">
    <source>
        <dbReference type="Proteomes" id="UP000434409"/>
    </source>
</evidence>
<dbReference type="GO" id="GO:0042626">
    <property type="term" value="F:ATPase-coupled transmembrane transporter activity"/>
    <property type="evidence" value="ECO:0007669"/>
    <property type="project" value="TreeGrafter"/>
</dbReference>
<protein>
    <submittedName>
        <fullName evidence="12">ABC transporter ATP-binding protein</fullName>
    </submittedName>
</protein>
<reference evidence="12 13" key="1">
    <citation type="submission" date="2019-08" db="EMBL/GenBank/DDBJ databases">
        <title>In-depth cultivation of the pig gut microbiome towards novel bacterial diversity and tailored functional studies.</title>
        <authorList>
            <person name="Wylensek D."/>
            <person name="Hitch T.C.A."/>
            <person name="Clavel T."/>
        </authorList>
    </citation>
    <scope>NUCLEOTIDE SEQUENCE [LARGE SCALE GENOMIC DNA]</scope>
    <source>
        <strain evidence="12 13">68-1-5</strain>
    </source>
</reference>
<proteinExistence type="inferred from homology"/>
<dbReference type="RefSeq" id="WP_154478035.1">
    <property type="nucleotide sequence ID" value="NZ_VULY01000018.1"/>
</dbReference>
<evidence type="ECO:0000256" key="8">
    <source>
        <dbReference type="ARBA" id="ARBA00022967"/>
    </source>
</evidence>
<keyword evidence="8" id="KW-1278">Translocase</keyword>
<comment type="subcellular location">
    <subcellularLocation>
        <location evidence="1">Cell membrane</location>
        <topology evidence="1">Peripheral membrane protein</topology>
    </subcellularLocation>
</comment>
<name>A0A6N7V1E0_9FIRM</name>
<dbReference type="Pfam" id="PF00005">
    <property type="entry name" value="ABC_tran"/>
    <property type="match status" value="2"/>
</dbReference>
<dbReference type="InterPro" id="IPR015856">
    <property type="entry name" value="ABC_transpr_CbiO/EcfA_su"/>
</dbReference>
<dbReference type="SMART" id="SM00382">
    <property type="entry name" value="AAA"/>
    <property type="match status" value="2"/>
</dbReference>
<dbReference type="GO" id="GO:0043190">
    <property type="term" value="C:ATP-binding cassette (ABC) transporter complex"/>
    <property type="evidence" value="ECO:0007669"/>
    <property type="project" value="TreeGrafter"/>
</dbReference>
<dbReference type="EMBL" id="VULY01000018">
    <property type="protein sequence ID" value="MSR94395.1"/>
    <property type="molecule type" value="Genomic_DNA"/>
</dbReference>
<evidence type="ECO:0000256" key="6">
    <source>
        <dbReference type="ARBA" id="ARBA00022741"/>
    </source>
</evidence>
<dbReference type="InterPro" id="IPR003593">
    <property type="entry name" value="AAA+_ATPase"/>
</dbReference>
<dbReference type="PANTHER" id="PTHR43553">
    <property type="entry name" value="HEAVY METAL TRANSPORTER"/>
    <property type="match status" value="1"/>
</dbReference>
<evidence type="ECO:0000256" key="10">
    <source>
        <dbReference type="ARBA" id="ARBA00025157"/>
    </source>
</evidence>
<dbReference type="InterPro" id="IPR017871">
    <property type="entry name" value="ABC_transporter-like_CS"/>
</dbReference>
<feature type="domain" description="ABC transporter" evidence="11">
    <location>
        <begin position="2"/>
        <end position="238"/>
    </location>
</feature>
<dbReference type="CDD" id="cd03225">
    <property type="entry name" value="ABC_cobalt_CbiO_domain1"/>
    <property type="match status" value="1"/>
</dbReference>
<dbReference type="Gene3D" id="3.40.50.300">
    <property type="entry name" value="P-loop containing nucleotide triphosphate hydrolases"/>
    <property type="match status" value="2"/>
</dbReference>